<evidence type="ECO:0008006" key="3">
    <source>
        <dbReference type="Google" id="ProtNLM"/>
    </source>
</evidence>
<reference evidence="2" key="1">
    <citation type="submission" date="2006-10" db="EMBL/GenBank/DDBJ databases">
        <title>Complete sequence of Solibacter usitatus Ellin6076.</title>
        <authorList>
            <consortium name="US DOE Joint Genome Institute"/>
            <person name="Copeland A."/>
            <person name="Lucas S."/>
            <person name="Lapidus A."/>
            <person name="Barry K."/>
            <person name="Detter J.C."/>
            <person name="Glavina del Rio T."/>
            <person name="Hammon N."/>
            <person name="Israni S."/>
            <person name="Dalin E."/>
            <person name="Tice H."/>
            <person name="Pitluck S."/>
            <person name="Thompson L.S."/>
            <person name="Brettin T."/>
            <person name="Bruce D."/>
            <person name="Han C."/>
            <person name="Tapia R."/>
            <person name="Gilna P."/>
            <person name="Schmutz J."/>
            <person name="Larimer F."/>
            <person name="Land M."/>
            <person name="Hauser L."/>
            <person name="Kyrpides N."/>
            <person name="Mikhailova N."/>
            <person name="Janssen P.H."/>
            <person name="Kuske C.R."/>
            <person name="Richardson P."/>
        </authorList>
    </citation>
    <scope>NUCLEOTIDE SEQUENCE</scope>
    <source>
        <strain evidence="2">Ellin6076</strain>
    </source>
</reference>
<proteinExistence type="predicted"/>
<evidence type="ECO:0000313" key="2">
    <source>
        <dbReference type="EMBL" id="ABJ85433.1"/>
    </source>
</evidence>
<name>Q01Y32_SOLUE</name>
<keyword evidence="1" id="KW-0732">Signal</keyword>
<organism evidence="2">
    <name type="scientific">Solibacter usitatus (strain Ellin6076)</name>
    <dbReference type="NCBI Taxonomy" id="234267"/>
    <lineage>
        <taxon>Bacteria</taxon>
        <taxon>Pseudomonadati</taxon>
        <taxon>Acidobacteriota</taxon>
        <taxon>Terriglobia</taxon>
        <taxon>Bryobacterales</taxon>
        <taxon>Solibacteraceae</taxon>
        <taxon>Candidatus Solibacter</taxon>
    </lineage>
</organism>
<dbReference type="EMBL" id="CP000473">
    <property type="protein sequence ID" value="ABJ85433.1"/>
    <property type="molecule type" value="Genomic_DNA"/>
</dbReference>
<protein>
    <recommendedName>
        <fullName evidence="3">PEP-CTERM protein-sorting domain-containing protein</fullName>
    </recommendedName>
</protein>
<dbReference type="InParanoid" id="Q01Y32"/>
<accession>Q01Y32</accession>
<feature type="signal peptide" evidence="1">
    <location>
        <begin position="1"/>
        <end position="19"/>
    </location>
</feature>
<gene>
    <name evidence="2" type="ordered locus">Acid_4472</name>
</gene>
<dbReference type="OrthoDB" id="134085at2"/>
<dbReference type="HOGENOM" id="CLU_1093716_0_0_0"/>
<feature type="chain" id="PRO_5004162677" description="PEP-CTERM protein-sorting domain-containing protein" evidence="1">
    <location>
        <begin position="20"/>
        <end position="254"/>
    </location>
</feature>
<dbReference type="AlphaFoldDB" id="Q01Y32"/>
<dbReference type="KEGG" id="sus:Acid_4472"/>
<evidence type="ECO:0000256" key="1">
    <source>
        <dbReference type="SAM" id="SignalP"/>
    </source>
</evidence>
<sequence length="254" mass="25900" precursor="true">MRKTNIFLLAALLSVSATASYASIITNGSFSIAGTIFVTGPGGVTTPAGVCPPGIQCIFFQDTATPVVNDKIDIAPVGLPNGDIPVAISGVNAGNIANLFSPPGTVGSIFPAMPFMSFNNGGITTVLEINFVPAGINGSAGCTASPPAGGQKCTPPGSLFNLQNLTATSSTASWKFQGIAMDLTSTWTGTFTSTFNTIPYQTVLANLSTNGFASSTFAGQITLTVIPEPDPLSLLFLGGGMIACAALLRRVRQL</sequence>